<dbReference type="Pfam" id="PF09481">
    <property type="entry name" value="CRISPR_Cse1"/>
    <property type="match status" value="1"/>
</dbReference>
<name>A0A9Q9ILZ9_9ACTN</name>
<protein>
    <submittedName>
        <fullName evidence="1">Type I-E CRISPR-associated protein Cse1/CasA</fullName>
    </submittedName>
</protein>
<accession>A0A9Q9ILZ9</accession>
<dbReference type="KEGG" id="daur:Daura_06105"/>
<sequence length="544" mass="59611">MPQTATAAAREQVRVDNVRVELRQAHAAPLYDLKELEWVPVYRDGSPVQLVGLQDLLQRAHEWRDLAEPNPLIRAGLRRFLTALTALLVRRTNTDADHWTQRMRDNSGFTVGEVRAVLDELQDRLWLYHPVSPFLQDPRLIEASLKPELKSFVELAAHLPGEGETAWFTKGSDPDMTGGLPPMAAARALVGRWYYTLNGNTAEVRAEGRTISSQQGSTFGEGPARLTHVFRVAGSLFGTLLRNLTTDLVIYPGTSSAGVAWADGDQPGPYDDPLYRYTMTGTSVLLGPPASDGRVVQVLRGPVPADPDRVKLLRESARDADPHRILIEGRTPGSQQTLRLSADDHRIETLNALRRPGWPGNPQLLSHGVISEERLWLPAGRQARHAEILELLLADKQGAATAPKWKHTATVTLSSVLLDPELTDLDGLLTACFAGTGAIEARLIWAVRLALARIDNKTGKRVAAPLKDGPVATAAGTARRLWLDAADRALDQVRAGQLTELQAQDQLWAAARTALRTATAPYAATTRYAASTITADRVLWRKPT</sequence>
<organism evidence="1 2">
    <name type="scientific">Dactylosporangium aurantiacum</name>
    <dbReference type="NCBI Taxonomy" id="35754"/>
    <lineage>
        <taxon>Bacteria</taxon>
        <taxon>Bacillati</taxon>
        <taxon>Actinomycetota</taxon>
        <taxon>Actinomycetes</taxon>
        <taxon>Micromonosporales</taxon>
        <taxon>Micromonosporaceae</taxon>
        <taxon>Dactylosporangium</taxon>
    </lineage>
</organism>
<reference evidence="1" key="1">
    <citation type="submission" date="2021-04" db="EMBL/GenBank/DDBJ databases">
        <title>Dactylosporangium aurantiacum NRRL B-8018 full assembly.</title>
        <authorList>
            <person name="Hartkoorn R.C."/>
            <person name="Beaudoing E."/>
            <person name="Hot D."/>
        </authorList>
    </citation>
    <scope>NUCLEOTIDE SEQUENCE</scope>
    <source>
        <strain evidence="1">NRRL B-8018</strain>
    </source>
</reference>
<gene>
    <name evidence="1" type="ORF">Daura_06105</name>
</gene>
<proteinExistence type="predicted"/>
<dbReference type="EMBL" id="CP073767">
    <property type="protein sequence ID" value="UWZ55774.1"/>
    <property type="molecule type" value="Genomic_DNA"/>
</dbReference>
<keyword evidence="2" id="KW-1185">Reference proteome</keyword>
<evidence type="ECO:0000313" key="2">
    <source>
        <dbReference type="Proteomes" id="UP001058003"/>
    </source>
</evidence>
<dbReference type="InterPro" id="IPR013381">
    <property type="entry name" value="CRISPR-assoc_prot_Cse1"/>
</dbReference>
<evidence type="ECO:0000313" key="1">
    <source>
        <dbReference type="EMBL" id="UWZ55774.1"/>
    </source>
</evidence>
<dbReference type="RefSeq" id="WP_033358560.1">
    <property type="nucleotide sequence ID" value="NZ_CP073767.1"/>
</dbReference>
<dbReference type="OrthoDB" id="3187690at2"/>
<dbReference type="AlphaFoldDB" id="A0A9Q9ILZ9"/>
<dbReference type="Proteomes" id="UP001058003">
    <property type="component" value="Chromosome"/>
</dbReference>